<feature type="compositionally biased region" description="Polar residues" evidence="1">
    <location>
        <begin position="39"/>
        <end position="55"/>
    </location>
</feature>
<feature type="compositionally biased region" description="Basic residues" evidence="1">
    <location>
        <begin position="78"/>
        <end position="97"/>
    </location>
</feature>
<evidence type="ECO:0000313" key="2">
    <source>
        <dbReference type="EMBL" id="GMF41027.1"/>
    </source>
</evidence>
<gene>
    <name evidence="2" type="ORF">Pfra01_001281100</name>
</gene>
<dbReference type="AlphaFoldDB" id="A0A9W6XLC9"/>
<accession>A0A9W6XLC9</accession>
<feature type="region of interest" description="Disordered" evidence="1">
    <location>
        <begin position="1"/>
        <end position="110"/>
    </location>
</feature>
<protein>
    <submittedName>
        <fullName evidence="2">Unnamed protein product</fullName>
    </submittedName>
</protein>
<keyword evidence="3" id="KW-1185">Reference proteome</keyword>
<dbReference type="EMBL" id="BSXT01001299">
    <property type="protein sequence ID" value="GMF41027.1"/>
    <property type="molecule type" value="Genomic_DNA"/>
</dbReference>
<feature type="compositionally biased region" description="Low complexity" evidence="1">
    <location>
        <begin position="98"/>
        <end position="107"/>
    </location>
</feature>
<organism evidence="2 3">
    <name type="scientific">Phytophthora fragariaefolia</name>
    <dbReference type="NCBI Taxonomy" id="1490495"/>
    <lineage>
        <taxon>Eukaryota</taxon>
        <taxon>Sar</taxon>
        <taxon>Stramenopiles</taxon>
        <taxon>Oomycota</taxon>
        <taxon>Peronosporomycetes</taxon>
        <taxon>Peronosporales</taxon>
        <taxon>Peronosporaceae</taxon>
        <taxon>Phytophthora</taxon>
    </lineage>
</organism>
<feature type="compositionally biased region" description="Low complexity" evidence="1">
    <location>
        <begin position="1"/>
        <end position="13"/>
    </location>
</feature>
<sequence length="158" mass="16685">MSTAHSTESAASEGDASAPDALQGRVTIRGEEMDPSLWSPGSTAGSQPSSSQETQAPPAKKARLLSARPKSMAQKTKMTSKKPAAPKKKTPTKKRAAAKSSSKQAQPNLPPMRWTVALTALAIEIRFKNPRILKKFADTADARKVGSHGPHVTGEGTD</sequence>
<evidence type="ECO:0000256" key="1">
    <source>
        <dbReference type="SAM" id="MobiDB-lite"/>
    </source>
</evidence>
<proteinExistence type="predicted"/>
<reference evidence="2" key="1">
    <citation type="submission" date="2023-04" db="EMBL/GenBank/DDBJ databases">
        <title>Phytophthora fragariaefolia NBRC 109709.</title>
        <authorList>
            <person name="Ichikawa N."/>
            <person name="Sato H."/>
            <person name="Tonouchi N."/>
        </authorList>
    </citation>
    <scope>NUCLEOTIDE SEQUENCE</scope>
    <source>
        <strain evidence="2">NBRC 109709</strain>
    </source>
</reference>
<name>A0A9W6XLC9_9STRA</name>
<evidence type="ECO:0000313" key="3">
    <source>
        <dbReference type="Proteomes" id="UP001165121"/>
    </source>
</evidence>
<dbReference type="Proteomes" id="UP001165121">
    <property type="component" value="Unassembled WGS sequence"/>
</dbReference>
<feature type="region of interest" description="Disordered" evidence="1">
    <location>
        <begin position="139"/>
        <end position="158"/>
    </location>
</feature>
<comment type="caution">
    <text evidence="2">The sequence shown here is derived from an EMBL/GenBank/DDBJ whole genome shotgun (WGS) entry which is preliminary data.</text>
</comment>